<protein>
    <recommendedName>
        <fullName evidence="3">Peptidase S1 domain-containing protein</fullName>
    </recommendedName>
</protein>
<dbReference type="Proteomes" id="UP001233999">
    <property type="component" value="Unassembled WGS sequence"/>
</dbReference>
<dbReference type="GO" id="GO:0006508">
    <property type="term" value="P:proteolysis"/>
    <property type="evidence" value="ECO:0007669"/>
    <property type="project" value="InterPro"/>
</dbReference>
<name>A0AAD7ZI31_DIPPU</name>
<dbReference type="Gene3D" id="2.40.10.10">
    <property type="entry name" value="Trypsin-like serine proteases"/>
    <property type="match status" value="1"/>
</dbReference>
<comment type="similarity">
    <text evidence="2">Belongs to the peptidase S1 family. CLIP subfamily.</text>
</comment>
<dbReference type="InterPro" id="IPR043504">
    <property type="entry name" value="Peptidase_S1_PA_chymotrypsin"/>
</dbReference>
<keyword evidence="5" id="KW-1185">Reference proteome</keyword>
<dbReference type="InterPro" id="IPR001254">
    <property type="entry name" value="Trypsin_dom"/>
</dbReference>
<dbReference type="Pfam" id="PF00089">
    <property type="entry name" value="Trypsin"/>
    <property type="match status" value="1"/>
</dbReference>
<dbReference type="InterPro" id="IPR009003">
    <property type="entry name" value="Peptidase_S1_PA"/>
</dbReference>
<sequence>MLVGWGKFPGQEVTPSREQLLELPIVPLEKCTKVYSRVIPVTQNQMCVGGEEGRDACSGFGGAPLILLDHYTKSRYYQVGIASFGSDKCGTAGVPSVYSSVHRYAEWIHNNMV</sequence>
<dbReference type="InterPro" id="IPR051487">
    <property type="entry name" value="Ser/Thr_Proteases_Immune/Dev"/>
</dbReference>
<comment type="caution">
    <text evidence="4">The sequence shown here is derived from an EMBL/GenBank/DDBJ whole genome shotgun (WGS) entry which is preliminary data.</text>
</comment>
<evidence type="ECO:0000313" key="5">
    <source>
        <dbReference type="Proteomes" id="UP001233999"/>
    </source>
</evidence>
<dbReference type="GO" id="GO:0004252">
    <property type="term" value="F:serine-type endopeptidase activity"/>
    <property type="evidence" value="ECO:0007669"/>
    <property type="project" value="InterPro"/>
</dbReference>
<feature type="domain" description="Peptidase S1" evidence="3">
    <location>
        <begin position="1"/>
        <end position="113"/>
    </location>
</feature>
<evidence type="ECO:0000259" key="3">
    <source>
        <dbReference type="PROSITE" id="PS50240"/>
    </source>
</evidence>
<dbReference type="PANTHER" id="PTHR24256">
    <property type="entry name" value="TRYPTASE-RELATED"/>
    <property type="match status" value="1"/>
</dbReference>
<evidence type="ECO:0000313" key="4">
    <source>
        <dbReference type="EMBL" id="KAJ9580472.1"/>
    </source>
</evidence>
<dbReference type="EMBL" id="JASPKZ010008319">
    <property type="protein sequence ID" value="KAJ9580472.1"/>
    <property type="molecule type" value="Genomic_DNA"/>
</dbReference>
<keyword evidence="1" id="KW-1015">Disulfide bond</keyword>
<reference evidence="4" key="2">
    <citation type="submission" date="2023-05" db="EMBL/GenBank/DDBJ databases">
        <authorList>
            <person name="Fouks B."/>
        </authorList>
    </citation>
    <scope>NUCLEOTIDE SEQUENCE</scope>
    <source>
        <strain evidence="4">Stay&amp;Tobe</strain>
        <tissue evidence="4">Testes</tissue>
    </source>
</reference>
<dbReference type="PROSITE" id="PS50240">
    <property type="entry name" value="TRYPSIN_DOM"/>
    <property type="match status" value="1"/>
</dbReference>
<evidence type="ECO:0000256" key="1">
    <source>
        <dbReference type="ARBA" id="ARBA00023157"/>
    </source>
</evidence>
<proteinExistence type="inferred from homology"/>
<accession>A0AAD7ZI31</accession>
<gene>
    <name evidence="4" type="ORF">L9F63_024345</name>
</gene>
<dbReference type="SUPFAM" id="SSF50494">
    <property type="entry name" value="Trypsin-like serine proteases"/>
    <property type="match status" value="1"/>
</dbReference>
<reference evidence="4" key="1">
    <citation type="journal article" date="2023" name="IScience">
        <title>Live-bearing cockroach genome reveals convergent evolutionary mechanisms linked to viviparity in insects and beyond.</title>
        <authorList>
            <person name="Fouks B."/>
            <person name="Harrison M.C."/>
            <person name="Mikhailova A.A."/>
            <person name="Marchal E."/>
            <person name="English S."/>
            <person name="Carruthers M."/>
            <person name="Jennings E.C."/>
            <person name="Chiamaka E.L."/>
            <person name="Frigard R.A."/>
            <person name="Pippel M."/>
            <person name="Attardo G.M."/>
            <person name="Benoit J.B."/>
            <person name="Bornberg-Bauer E."/>
            <person name="Tobe S.S."/>
        </authorList>
    </citation>
    <scope>NUCLEOTIDE SEQUENCE</scope>
    <source>
        <strain evidence="4">Stay&amp;Tobe</strain>
    </source>
</reference>
<dbReference type="AlphaFoldDB" id="A0AAD7ZI31"/>
<organism evidence="4 5">
    <name type="scientific">Diploptera punctata</name>
    <name type="common">Pacific beetle cockroach</name>
    <dbReference type="NCBI Taxonomy" id="6984"/>
    <lineage>
        <taxon>Eukaryota</taxon>
        <taxon>Metazoa</taxon>
        <taxon>Ecdysozoa</taxon>
        <taxon>Arthropoda</taxon>
        <taxon>Hexapoda</taxon>
        <taxon>Insecta</taxon>
        <taxon>Pterygota</taxon>
        <taxon>Neoptera</taxon>
        <taxon>Polyneoptera</taxon>
        <taxon>Dictyoptera</taxon>
        <taxon>Blattodea</taxon>
        <taxon>Blaberoidea</taxon>
        <taxon>Blaberidae</taxon>
        <taxon>Diplopterinae</taxon>
        <taxon>Diploptera</taxon>
    </lineage>
</organism>
<evidence type="ECO:0000256" key="2">
    <source>
        <dbReference type="ARBA" id="ARBA00024195"/>
    </source>
</evidence>